<protein>
    <submittedName>
        <fullName evidence="2">Uncharacterized protein</fullName>
    </submittedName>
</protein>
<accession>A0A8H4R0Y1</accession>
<gene>
    <name evidence="2" type="ORF">D9613_000872</name>
</gene>
<reference evidence="2 3" key="1">
    <citation type="submission" date="2019-12" db="EMBL/GenBank/DDBJ databases">
        <authorList>
            <person name="Floudas D."/>
            <person name="Bentzer J."/>
            <person name="Ahren D."/>
            <person name="Johansson T."/>
            <person name="Persson P."/>
            <person name="Tunlid A."/>
        </authorList>
    </citation>
    <scope>NUCLEOTIDE SEQUENCE [LARGE SCALE GENOMIC DNA]</scope>
    <source>
        <strain evidence="2 3">CBS 102.39</strain>
    </source>
</reference>
<proteinExistence type="predicted"/>
<evidence type="ECO:0000256" key="1">
    <source>
        <dbReference type="SAM" id="SignalP"/>
    </source>
</evidence>
<feature type="chain" id="PRO_5034930239" evidence="1">
    <location>
        <begin position="21"/>
        <end position="61"/>
    </location>
</feature>
<sequence length="61" mass="6673">MQFKLASALFFACMTLIVSAAPVPVEIPPLDIEARSPERVTEVQIPREANPEPICGKYACL</sequence>
<dbReference type="Proteomes" id="UP000521872">
    <property type="component" value="Unassembled WGS sequence"/>
</dbReference>
<dbReference type="EMBL" id="JAACJL010000015">
    <property type="protein sequence ID" value="KAF4620828.1"/>
    <property type="molecule type" value="Genomic_DNA"/>
</dbReference>
<comment type="caution">
    <text evidence="2">The sequence shown here is derived from an EMBL/GenBank/DDBJ whole genome shotgun (WGS) entry which is preliminary data.</text>
</comment>
<evidence type="ECO:0000313" key="3">
    <source>
        <dbReference type="Proteomes" id="UP000521872"/>
    </source>
</evidence>
<keyword evidence="3" id="KW-1185">Reference proteome</keyword>
<dbReference type="AlphaFoldDB" id="A0A8H4R0Y1"/>
<feature type="signal peptide" evidence="1">
    <location>
        <begin position="1"/>
        <end position="20"/>
    </location>
</feature>
<organism evidence="2 3">
    <name type="scientific">Agrocybe pediades</name>
    <dbReference type="NCBI Taxonomy" id="84607"/>
    <lineage>
        <taxon>Eukaryota</taxon>
        <taxon>Fungi</taxon>
        <taxon>Dikarya</taxon>
        <taxon>Basidiomycota</taxon>
        <taxon>Agaricomycotina</taxon>
        <taxon>Agaricomycetes</taxon>
        <taxon>Agaricomycetidae</taxon>
        <taxon>Agaricales</taxon>
        <taxon>Agaricineae</taxon>
        <taxon>Strophariaceae</taxon>
        <taxon>Agrocybe</taxon>
    </lineage>
</organism>
<name>A0A8H4R0Y1_9AGAR</name>
<dbReference type="OrthoDB" id="3044727at2759"/>
<keyword evidence="1" id="KW-0732">Signal</keyword>
<evidence type="ECO:0000313" key="2">
    <source>
        <dbReference type="EMBL" id="KAF4620828.1"/>
    </source>
</evidence>